<dbReference type="Pfam" id="PF09375">
    <property type="entry name" value="Peptidase_M75"/>
    <property type="match status" value="1"/>
</dbReference>
<dbReference type="Gene3D" id="1.20.1420.20">
    <property type="entry name" value="M75 peptidase, HXXE motif"/>
    <property type="match status" value="1"/>
</dbReference>
<reference evidence="4 5" key="1">
    <citation type="submission" date="2023-10" db="EMBL/GenBank/DDBJ databases">
        <title>Marine bacteria isolated from horseshoe crab.</title>
        <authorList>
            <person name="Cheng T.H."/>
        </authorList>
    </citation>
    <scope>NUCLEOTIDE SEQUENCE [LARGE SCALE GENOMIC DNA]</scope>
    <source>
        <strain evidence="4 5">HSC6</strain>
    </source>
</reference>
<keyword evidence="2" id="KW-0732">Signal</keyword>
<gene>
    <name evidence="4" type="ORF">R2X38_04480</name>
</gene>
<dbReference type="Proteomes" id="UP001186452">
    <property type="component" value="Unassembled WGS sequence"/>
</dbReference>
<feature type="domain" description="Imelysin-like" evidence="3">
    <location>
        <begin position="36"/>
        <end position="300"/>
    </location>
</feature>
<dbReference type="CDD" id="cd14659">
    <property type="entry name" value="Imelysin-like_IPPA"/>
    <property type="match status" value="1"/>
</dbReference>
<name>A0ABU3ZDT6_9GAMM</name>
<keyword evidence="5" id="KW-1185">Reference proteome</keyword>
<dbReference type="EMBL" id="JAWJZI010000002">
    <property type="protein sequence ID" value="MDV5168258.1"/>
    <property type="molecule type" value="Genomic_DNA"/>
</dbReference>
<dbReference type="PROSITE" id="PS51257">
    <property type="entry name" value="PROKAR_LIPOPROTEIN"/>
    <property type="match status" value="1"/>
</dbReference>
<comment type="caution">
    <text evidence="4">The sequence shown here is derived from an EMBL/GenBank/DDBJ whole genome shotgun (WGS) entry which is preliminary data.</text>
</comment>
<evidence type="ECO:0000313" key="5">
    <source>
        <dbReference type="Proteomes" id="UP001186452"/>
    </source>
</evidence>
<protein>
    <submittedName>
        <fullName evidence="4">Imelysin family protein</fullName>
    </submittedName>
</protein>
<sequence length="335" mass="36590">MNKRVIALPMLSAAILLGCKSDAVGTSEAIHQQHLDAAKQFSSSAIELNTAMAALCKTGGEGALESAQVAWMNTMQSWMSFQGREKGSEDALALSWQIQFWPDKKNTTGRKLSQLLKQDTAWTASDLASQSVAVQGLGAAEWFLYEQPQALKTEDGCQLAEAVTAHINLSGEALLSAWQTNPWQAMTPELALGEYLGALNNQLDYSIKKLQRPMGKPGHPKPYQAESWRSGTSMVNLKASVAAMQQLYIANGQGLDQLLRDKGYAETADRLKEQFASLLASWPAEPSMTAMLQSREGYRQLISIFNGLEYIKWTLQDEVAPELGIVVGFNATDGD</sequence>
<dbReference type="RefSeq" id="WP_317520947.1">
    <property type="nucleotide sequence ID" value="NZ_JAWJZI010000002.1"/>
</dbReference>
<organism evidence="4 5">
    <name type="scientific">Photobacterium rosenbergii</name>
    <dbReference type="NCBI Taxonomy" id="294936"/>
    <lineage>
        <taxon>Bacteria</taxon>
        <taxon>Pseudomonadati</taxon>
        <taxon>Pseudomonadota</taxon>
        <taxon>Gammaproteobacteria</taxon>
        <taxon>Vibrionales</taxon>
        <taxon>Vibrionaceae</taxon>
        <taxon>Photobacterium</taxon>
    </lineage>
</organism>
<proteinExistence type="predicted"/>
<evidence type="ECO:0000256" key="2">
    <source>
        <dbReference type="ARBA" id="ARBA00022729"/>
    </source>
</evidence>
<dbReference type="InterPro" id="IPR038352">
    <property type="entry name" value="Imelysin_sf"/>
</dbReference>
<evidence type="ECO:0000259" key="3">
    <source>
        <dbReference type="Pfam" id="PF09375"/>
    </source>
</evidence>
<dbReference type="InterPro" id="IPR018976">
    <property type="entry name" value="Imelysin-like"/>
</dbReference>
<evidence type="ECO:0000313" key="4">
    <source>
        <dbReference type="EMBL" id="MDV5168258.1"/>
    </source>
</evidence>
<dbReference type="InterPro" id="IPR034984">
    <property type="entry name" value="Imelysin-like_IPPA"/>
</dbReference>
<comment type="subcellular location">
    <subcellularLocation>
        <location evidence="1">Cell envelope</location>
    </subcellularLocation>
</comment>
<evidence type="ECO:0000256" key="1">
    <source>
        <dbReference type="ARBA" id="ARBA00004196"/>
    </source>
</evidence>
<accession>A0ABU3ZDT6</accession>